<dbReference type="AlphaFoldDB" id="A6IN82"/>
<name>A6IN82_RAT</name>
<reference evidence="1 2" key="1">
    <citation type="submission" date="2005-09" db="EMBL/GenBank/DDBJ databases">
        <authorList>
            <person name="Mural R.J."/>
            <person name="Li P.W."/>
            <person name="Adams M.D."/>
            <person name="Amanatides P.G."/>
            <person name="Baden-Tillson H."/>
            <person name="Barnstead M."/>
            <person name="Chin S.H."/>
            <person name="Dew I."/>
            <person name="Evans C.A."/>
            <person name="Ferriera S."/>
            <person name="Flanigan M."/>
            <person name="Fosler C."/>
            <person name="Glodek A."/>
            <person name="Gu Z."/>
            <person name="Holt R.A."/>
            <person name="Jennings D."/>
            <person name="Kraft C.L."/>
            <person name="Lu F."/>
            <person name="Nguyen T."/>
            <person name="Nusskern D.R."/>
            <person name="Pfannkoch C.M."/>
            <person name="Sitter C."/>
            <person name="Sutton G.G."/>
            <person name="Venter J.C."/>
            <person name="Wang Z."/>
            <person name="Woodage T."/>
            <person name="Zheng X.H."/>
            <person name="Zhong F."/>
        </authorList>
    </citation>
    <scope>NUCLEOTIDE SEQUENCE [LARGE SCALE GENOMIC DNA]</scope>
    <source>
        <strain>BN</strain>
        <strain evidence="2">Sprague-Dawley</strain>
    </source>
</reference>
<protein>
    <submittedName>
        <fullName evidence="1">RCG22350</fullName>
    </submittedName>
</protein>
<accession>A6IN82</accession>
<proteinExistence type="predicted"/>
<dbReference type="Proteomes" id="UP000234681">
    <property type="component" value="Chromosome 9"/>
</dbReference>
<sequence>MGSKPVSSTPLWPPHQLLPLGSCSFEFLS</sequence>
<organism evidence="1 2">
    <name type="scientific">Rattus norvegicus</name>
    <name type="common">Rat</name>
    <dbReference type="NCBI Taxonomy" id="10116"/>
    <lineage>
        <taxon>Eukaryota</taxon>
        <taxon>Metazoa</taxon>
        <taxon>Chordata</taxon>
        <taxon>Craniata</taxon>
        <taxon>Vertebrata</taxon>
        <taxon>Euteleostomi</taxon>
        <taxon>Mammalia</taxon>
        <taxon>Eutheria</taxon>
        <taxon>Euarchontoglires</taxon>
        <taxon>Glires</taxon>
        <taxon>Rodentia</taxon>
        <taxon>Myomorpha</taxon>
        <taxon>Muroidea</taxon>
        <taxon>Muridae</taxon>
        <taxon>Murinae</taxon>
        <taxon>Rattus</taxon>
    </lineage>
</organism>
<evidence type="ECO:0000313" key="1">
    <source>
        <dbReference type="EMBL" id="EDL99328.1"/>
    </source>
</evidence>
<dbReference type="EMBL" id="CH473965">
    <property type="protein sequence ID" value="EDL99328.1"/>
    <property type="molecule type" value="Genomic_DNA"/>
</dbReference>
<evidence type="ECO:0000313" key="2">
    <source>
        <dbReference type="Proteomes" id="UP000234681"/>
    </source>
</evidence>
<gene>
    <name evidence="1" type="ORF">rCG_22350</name>
</gene>